<dbReference type="InterPro" id="IPR002347">
    <property type="entry name" value="SDR_fam"/>
</dbReference>
<sequence length="278" mass="29827">MIETPDNQVQHNNRFSVPKSYVAAKDLLAARVILVTGAGADLGGAAARAFASHGATIVLLDHDVSALEVVYDNIVQTSGPEPAIYPMNLIGATPTNYEELADRIEAEFGRLDGLLHAGVELGVPSPIEHYDVVQWARVIQANLHAPFLLTKACLPLLKCAKDASIIFTSADVGRQGRAYWGAYGVSCFGIEGLIQILADELEAIPPLRINGIDPGAVRTRLRAAAYPAEDPMTLAHLEEIMSAYLFLMGADSRSLNGIVVAACQNPIKSEEQGDRQNE</sequence>
<dbReference type="PANTHER" id="PTHR42901:SF1">
    <property type="entry name" value="ALCOHOL DEHYDROGENASE"/>
    <property type="match status" value="1"/>
</dbReference>
<dbReference type="GO" id="GO:0016491">
    <property type="term" value="F:oxidoreductase activity"/>
    <property type="evidence" value="ECO:0007669"/>
    <property type="project" value="UniProtKB-KW"/>
</dbReference>
<dbReference type="NCBIfam" id="NF006509">
    <property type="entry name" value="PRK08945.1"/>
    <property type="match status" value="1"/>
</dbReference>
<protein>
    <submittedName>
        <fullName evidence="3">NAD(P)-dependent dehydrogenase, short-chain alcohol dehydrogenase family</fullName>
    </submittedName>
</protein>
<comment type="similarity">
    <text evidence="1">Belongs to the short-chain dehydrogenases/reductases (SDR) family.</text>
</comment>
<gene>
    <name evidence="3" type="ORF">BECKH772A_GA0070896_100894</name>
    <name evidence="4" type="ORF">BECKH772B_GA0070898_100914</name>
    <name evidence="5" type="ORF">BECKH772C_GA0070978_100884</name>
</gene>
<accession>A0A450USN2</accession>
<dbReference type="SUPFAM" id="SSF51735">
    <property type="entry name" value="NAD(P)-binding Rossmann-fold domains"/>
    <property type="match status" value="1"/>
</dbReference>
<reference evidence="3" key="1">
    <citation type="submission" date="2019-02" db="EMBL/GenBank/DDBJ databases">
        <authorList>
            <person name="Gruber-Vodicka R. H."/>
            <person name="Seah K. B. B."/>
        </authorList>
    </citation>
    <scope>NUCLEOTIDE SEQUENCE</scope>
    <source>
        <strain evidence="5">BECK_SA2B12</strain>
        <strain evidence="3">BECK_SA2B15</strain>
        <strain evidence="4">BECK_SA2B20</strain>
    </source>
</reference>
<keyword evidence="2" id="KW-0560">Oxidoreductase</keyword>
<evidence type="ECO:0000256" key="1">
    <source>
        <dbReference type="ARBA" id="ARBA00006484"/>
    </source>
</evidence>
<evidence type="ECO:0000256" key="2">
    <source>
        <dbReference type="ARBA" id="ARBA00023002"/>
    </source>
</evidence>
<dbReference type="PRINTS" id="PR00081">
    <property type="entry name" value="GDHRDH"/>
</dbReference>
<dbReference type="AlphaFoldDB" id="A0A450USN2"/>
<dbReference type="Gene3D" id="3.40.50.720">
    <property type="entry name" value="NAD(P)-binding Rossmann-like Domain"/>
    <property type="match status" value="1"/>
</dbReference>
<dbReference type="EMBL" id="CAADFG010000089">
    <property type="protein sequence ID" value="VFJ95603.1"/>
    <property type="molecule type" value="Genomic_DNA"/>
</dbReference>
<dbReference type="PANTHER" id="PTHR42901">
    <property type="entry name" value="ALCOHOL DEHYDROGENASE"/>
    <property type="match status" value="1"/>
</dbReference>
<dbReference type="InterPro" id="IPR036291">
    <property type="entry name" value="NAD(P)-bd_dom_sf"/>
</dbReference>
<name>A0A450USN2_9GAMM</name>
<evidence type="ECO:0000313" key="5">
    <source>
        <dbReference type="EMBL" id="VFK02338.1"/>
    </source>
</evidence>
<dbReference type="EMBL" id="CAADFJ010000088">
    <property type="protein sequence ID" value="VFK02338.1"/>
    <property type="molecule type" value="Genomic_DNA"/>
</dbReference>
<organism evidence="3">
    <name type="scientific">Candidatus Kentrum eta</name>
    <dbReference type="NCBI Taxonomy" id="2126337"/>
    <lineage>
        <taxon>Bacteria</taxon>
        <taxon>Pseudomonadati</taxon>
        <taxon>Pseudomonadota</taxon>
        <taxon>Gammaproteobacteria</taxon>
        <taxon>Candidatus Kentrum</taxon>
    </lineage>
</organism>
<evidence type="ECO:0000313" key="3">
    <source>
        <dbReference type="EMBL" id="VFJ95603.1"/>
    </source>
</evidence>
<proteinExistence type="inferred from homology"/>
<evidence type="ECO:0000313" key="4">
    <source>
        <dbReference type="EMBL" id="VFJ96407.1"/>
    </source>
</evidence>
<dbReference type="Pfam" id="PF00106">
    <property type="entry name" value="adh_short"/>
    <property type="match status" value="1"/>
</dbReference>
<dbReference type="EMBL" id="CAADFI010000091">
    <property type="protein sequence ID" value="VFJ96407.1"/>
    <property type="molecule type" value="Genomic_DNA"/>
</dbReference>